<comment type="subcellular location">
    <subcellularLocation>
        <location evidence="7">Cell membrane</location>
    </subcellularLocation>
    <subcellularLocation>
        <location evidence="7">Bacterial flagellum basal body</location>
    </subcellularLocation>
</comment>
<evidence type="ECO:0000256" key="9">
    <source>
        <dbReference type="SAM" id="SignalP"/>
    </source>
</evidence>
<organism evidence="10 11">
    <name type="scientific">Cellvibrio fontiphilus</name>
    <dbReference type="NCBI Taxonomy" id="1815559"/>
    <lineage>
        <taxon>Bacteria</taxon>
        <taxon>Pseudomonadati</taxon>
        <taxon>Pseudomonadota</taxon>
        <taxon>Gammaproteobacteria</taxon>
        <taxon>Cellvibrionales</taxon>
        <taxon>Cellvibrionaceae</taxon>
        <taxon>Cellvibrio</taxon>
    </lineage>
</organism>
<evidence type="ECO:0000256" key="2">
    <source>
        <dbReference type="ARBA" id="ARBA00022692"/>
    </source>
</evidence>
<dbReference type="PANTHER" id="PTHR38766:SF1">
    <property type="entry name" value="FLAGELLAR PROTEIN FLIO"/>
    <property type="match status" value="1"/>
</dbReference>
<keyword evidence="10" id="KW-0966">Cell projection</keyword>
<evidence type="ECO:0000313" key="10">
    <source>
        <dbReference type="EMBL" id="MFC3115382.1"/>
    </source>
</evidence>
<dbReference type="RefSeq" id="WP_378117624.1">
    <property type="nucleotide sequence ID" value="NZ_JBHRTF010000003.1"/>
</dbReference>
<evidence type="ECO:0000256" key="8">
    <source>
        <dbReference type="SAM" id="MobiDB-lite"/>
    </source>
</evidence>
<dbReference type="InterPro" id="IPR052205">
    <property type="entry name" value="FliO/MopB"/>
</dbReference>
<dbReference type="NCBIfam" id="TIGR03500">
    <property type="entry name" value="FliO_TIGR"/>
    <property type="match status" value="1"/>
</dbReference>
<evidence type="ECO:0000256" key="1">
    <source>
        <dbReference type="ARBA" id="ARBA00022475"/>
    </source>
</evidence>
<evidence type="ECO:0000256" key="7">
    <source>
        <dbReference type="RuleBase" id="RU362064"/>
    </source>
</evidence>
<dbReference type="Pfam" id="PF04347">
    <property type="entry name" value="FliO"/>
    <property type="match status" value="1"/>
</dbReference>
<evidence type="ECO:0000256" key="5">
    <source>
        <dbReference type="ARBA" id="ARBA00023143"/>
    </source>
</evidence>
<evidence type="ECO:0000256" key="3">
    <source>
        <dbReference type="ARBA" id="ARBA00022989"/>
    </source>
</evidence>
<feature type="compositionally biased region" description="Low complexity" evidence="8">
    <location>
        <begin position="42"/>
        <end position="82"/>
    </location>
</feature>
<proteinExistence type="inferred from homology"/>
<dbReference type="PANTHER" id="PTHR38766">
    <property type="entry name" value="FLAGELLAR PROTEIN FLIO"/>
    <property type="match status" value="1"/>
</dbReference>
<keyword evidence="11" id="KW-1185">Reference proteome</keyword>
<name>A0ABV7FG23_9GAMM</name>
<feature type="region of interest" description="Disordered" evidence="8">
    <location>
        <begin position="36"/>
        <end position="89"/>
    </location>
</feature>
<reference evidence="11" key="1">
    <citation type="journal article" date="2019" name="Int. J. Syst. Evol. Microbiol.">
        <title>The Global Catalogue of Microorganisms (GCM) 10K type strain sequencing project: providing services to taxonomists for standard genome sequencing and annotation.</title>
        <authorList>
            <consortium name="The Broad Institute Genomics Platform"/>
            <consortium name="The Broad Institute Genome Sequencing Center for Infectious Disease"/>
            <person name="Wu L."/>
            <person name="Ma J."/>
        </authorList>
    </citation>
    <scope>NUCLEOTIDE SEQUENCE [LARGE SCALE GENOMIC DNA]</scope>
    <source>
        <strain evidence="11">KCTC 52237</strain>
    </source>
</reference>
<keyword evidence="9" id="KW-0732">Signal</keyword>
<protein>
    <recommendedName>
        <fullName evidence="7">Flagellar protein</fullName>
    </recommendedName>
</protein>
<dbReference type="InterPro" id="IPR022781">
    <property type="entry name" value="Flagellar_biosynth_FliO"/>
</dbReference>
<evidence type="ECO:0000313" key="11">
    <source>
        <dbReference type="Proteomes" id="UP001595555"/>
    </source>
</evidence>
<dbReference type="Proteomes" id="UP001595555">
    <property type="component" value="Unassembled WGS sequence"/>
</dbReference>
<keyword evidence="3 7" id="KW-1133">Transmembrane helix</keyword>
<keyword evidence="5 7" id="KW-0975">Bacterial flagellum</keyword>
<evidence type="ECO:0000256" key="4">
    <source>
        <dbReference type="ARBA" id="ARBA00023136"/>
    </source>
</evidence>
<keyword evidence="1 7" id="KW-1003">Cell membrane</keyword>
<keyword evidence="10" id="KW-0282">Flagellum</keyword>
<accession>A0ABV7FG23</accession>
<feature type="chain" id="PRO_5045652094" description="Flagellar protein" evidence="9">
    <location>
        <begin position="27"/>
        <end position="213"/>
    </location>
</feature>
<feature type="signal peptide" evidence="9">
    <location>
        <begin position="1"/>
        <end position="26"/>
    </location>
</feature>
<sequence length="213" mass="22121">MIPAPVKMLTRILCAGLCCFALAAYADSTSSSQAHSGEQQVAASTTPDSTTATSAVANSSVTNSSATSPVAAPARAQATTNSTSPVTATSVGGGRHLLSVTVALFGIIGLIFAISWFVKRFGHVGFSQNQHIKIIAAMPLGTRERIVLVDAAGQQLLLGITATSITTLHSFKEPAVFTEKDDRTSDFSRKLMSILQQKPGAAGENNNDNSGVR</sequence>
<comment type="similarity">
    <text evidence="6 7">Belongs to the FliO/MopB family.</text>
</comment>
<keyword evidence="10" id="KW-0969">Cilium</keyword>
<keyword evidence="2 7" id="KW-0812">Transmembrane</keyword>
<feature type="transmembrane region" description="Helical" evidence="7">
    <location>
        <begin position="97"/>
        <end position="118"/>
    </location>
</feature>
<comment type="caution">
    <text evidence="10">The sequence shown here is derived from an EMBL/GenBank/DDBJ whole genome shotgun (WGS) entry which is preliminary data.</text>
</comment>
<evidence type="ECO:0000256" key="6">
    <source>
        <dbReference type="ARBA" id="ARBA00037937"/>
    </source>
</evidence>
<gene>
    <name evidence="10" type="primary">fliO</name>
    <name evidence="10" type="ORF">ACFODX_07415</name>
</gene>
<dbReference type="EMBL" id="JBHRTF010000003">
    <property type="protein sequence ID" value="MFC3115382.1"/>
    <property type="molecule type" value="Genomic_DNA"/>
</dbReference>
<keyword evidence="4 7" id="KW-0472">Membrane</keyword>